<evidence type="ECO:0000313" key="2">
    <source>
        <dbReference type="Proteomes" id="UP001565471"/>
    </source>
</evidence>
<reference evidence="1 2" key="1">
    <citation type="submission" date="2024-07" db="EMBL/GenBank/DDBJ databases">
        <title>Genomic Encyclopedia of Type Strains, Phase V (KMG-V): Genome sequencing to study the core and pangenomes of soil and plant-associated prokaryotes.</title>
        <authorList>
            <person name="Whitman W."/>
        </authorList>
    </citation>
    <scope>NUCLEOTIDE SEQUENCE [LARGE SCALE GENOMIC DNA]</scope>
    <source>
        <strain evidence="1 2">USDA 415</strain>
    </source>
</reference>
<proteinExistence type="predicted"/>
<protein>
    <submittedName>
        <fullName evidence="1">Uncharacterized protein</fullName>
    </submittedName>
</protein>
<comment type="caution">
    <text evidence="1">The sequence shown here is derived from an EMBL/GenBank/DDBJ whole genome shotgun (WGS) entry which is preliminary data.</text>
</comment>
<sequence>MVQLVTADQVSELFAQIVENPGAAKPLLQKFEPFCDQELLDLFRAMKETLVPRVNDW</sequence>
<dbReference type="RefSeq" id="WP_253576854.1">
    <property type="nucleotide sequence ID" value="NZ_CP126026.1"/>
</dbReference>
<accession>A0ABV4FAF7</accession>
<organism evidence="1 2">
    <name type="scientific">Bradyrhizobium elkanii</name>
    <dbReference type="NCBI Taxonomy" id="29448"/>
    <lineage>
        <taxon>Bacteria</taxon>
        <taxon>Pseudomonadati</taxon>
        <taxon>Pseudomonadota</taxon>
        <taxon>Alphaproteobacteria</taxon>
        <taxon>Hyphomicrobiales</taxon>
        <taxon>Nitrobacteraceae</taxon>
        <taxon>Bradyrhizobium</taxon>
    </lineage>
</organism>
<name>A0ABV4FAF7_BRAEL</name>
<dbReference type="EMBL" id="JBGBZA010000002">
    <property type="protein sequence ID" value="MEY9320457.1"/>
    <property type="molecule type" value="Genomic_DNA"/>
</dbReference>
<gene>
    <name evidence="1" type="ORF">ABIF29_007256</name>
</gene>
<keyword evidence="2" id="KW-1185">Reference proteome</keyword>
<evidence type="ECO:0000313" key="1">
    <source>
        <dbReference type="EMBL" id="MEY9320457.1"/>
    </source>
</evidence>
<dbReference type="Proteomes" id="UP001565471">
    <property type="component" value="Unassembled WGS sequence"/>
</dbReference>